<dbReference type="SUPFAM" id="SSF53474">
    <property type="entry name" value="alpha/beta-Hydrolases"/>
    <property type="match status" value="1"/>
</dbReference>
<evidence type="ECO:0000313" key="3">
    <source>
        <dbReference type="Proteomes" id="UP000295606"/>
    </source>
</evidence>
<evidence type="ECO:0000313" key="2">
    <source>
        <dbReference type="EMBL" id="TDG02449.1"/>
    </source>
</evidence>
<dbReference type="EMBL" id="SMOD01000062">
    <property type="protein sequence ID" value="TDG02449.1"/>
    <property type="molecule type" value="Genomic_DNA"/>
</dbReference>
<proteinExistence type="predicted"/>
<dbReference type="PANTHER" id="PTHR37017">
    <property type="entry name" value="AB HYDROLASE-1 DOMAIN-CONTAINING PROTEIN-RELATED"/>
    <property type="match status" value="1"/>
</dbReference>
<protein>
    <submittedName>
        <fullName evidence="2">Alpha/beta hydrolase</fullName>
    </submittedName>
</protein>
<dbReference type="InterPro" id="IPR029058">
    <property type="entry name" value="AB_hydrolase_fold"/>
</dbReference>
<dbReference type="Proteomes" id="UP000295606">
    <property type="component" value="Unassembled WGS sequence"/>
</dbReference>
<name>A0A4R5L2W1_9BURK</name>
<dbReference type="Gene3D" id="3.40.50.1820">
    <property type="entry name" value="alpha/beta hydrolase"/>
    <property type="match status" value="1"/>
</dbReference>
<dbReference type="GO" id="GO:0016787">
    <property type="term" value="F:hydrolase activity"/>
    <property type="evidence" value="ECO:0007669"/>
    <property type="project" value="UniProtKB-KW"/>
</dbReference>
<dbReference type="Pfam" id="PF12697">
    <property type="entry name" value="Abhydrolase_6"/>
    <property type="match status" value="1"/>
</dbReference>
<dbReference type="AlphaFoldDB" id="A0A4R5L2W1"/>
<sequence length="230" mass="24717">MANISIVFCHGIWADGSCFNKLIPALRADGHEVMAAQYGLDSVKGDVEATIRTFGRVSGPILLVGHSYGGAVITYAGMDPRVAALVYIAALCPDETETAQEQQEKFPKTDIFNHVEVADGRVWLKPDGPAAFAGDLSAEDQGVVYATHFAPAADLFTHKLDGNAWKSKPSTYILATEDHTVHPELQRTYAKRMGATIVEVKSSHVPMLSRPDEVLAAIRKAAAEVAAKQG</sequence>
<accession>A0A4R5L2W1</accession>
<reference evidence="2 3" key="1">
    <citation type="submission" date="2019-03" db="EMBL/GenBank/DDBJ databases">
        <title>Paraburkholderia sp. isolated from native Mimosa gymnas in Guartela State Park, Brazil.</title>
        <authorList>
            <person name="Paulitsch F."/>
            <person name="Hungria M."/>
            <person name="Delamuta J.R.M."/>
            <person name="Ribeiro R.A."/>
            <person name="Dall'Agnol R."/>
            <person name="Silva J.S.B."/>
        </authorList>
    </citation>
    <scope>NUCLEOTIDE SEQUENCE [LARGE SCALE GENOMIC DNA]</scope>
    <source>
        <strain evidence="2 3">CNPSo 3008</strain>
    </source>
</reference>
<dbReference type="InterPro" id="IPR000073">
    <property type="entry name" value="AB_hydrolase_1"/>
</dbReference>
<keyword evidence="2" id="KW-0378">Hydrolase</keyword>
<feature type="domain" description="AB hydrolase-1" evidence="1">
    <location>
        <begin position="6"/>
        <end position="217"/>
    </location>
</feature>
<dbReference type="PANTHER" id="PTHR37017:SF11">
    <property type="entry name" value="ESTERASE_LIPASE_THIOESTERASE DOMAIN-CONTAINING PROTEIN"/>
    <property type="match status" value="1"/>
</dbReference>
<comment type="caution">
    <text evidence="2">The sequence shown here is derived from an EMBL/GenBank/DDBJ whole genome shotgun (WGS) entry which is preliminary data.</text>
</comment>
<dbReference type="OrthoDB" id="9112061at2"/>
<evidence type="ECO:0000259" key="1">
    <source>
        <dbReference type="Pfam" id="PF12697"/>
    </source>
</evidence>
<dbReference type="InterPro" id="IPR052897">
    <property type="entry name" value="Sec-Metab_Biosynth_Hydrolase"/>
</dbReference>
<gene>
    <name evidence="2" type="ORF">E1N52_39745</name>
</gene>
<organism evidence="2 3">
    <name type="scientific">Paraburkholderia guartelaensis</name>
    <dbReference type="NCBI Taxonomy" id="2546446"/>
    <lineage>
        <taxon>Bacteria</taxon>
        <taxon>Pseudomonadati</taxon>
        <taxon>Pseudomonadota</taxon>
        <taxon>Betaproteobacteria</taxon>
        <taxon>Burkholderiales</taxon>
        <taxon>Burkholderiaceae</taxon>
        <taxon>Paraburkholderia</taxon>
    </lineage>
</organism>
<dbReference type="RefSeq" id="WP_133190218.1">
    <property type="nucleotide sequence ID" value="NZ_SMOD01000062.1"/>
</dbReference>